<evidence type="ECO:0000313" key="3">
    <source>
        <dbReference type="Proteomes" id="UP001154282"/>
    </source>
</evidence>
<dbReference type="EMBL" id="CAMGYJ010000010">
    <property type="protein sequence ID" value="CAI0554701.1"/>
    <property type="molecule type" value="Genomic_DNA"/>
</dbReference>
<protein>
    <submittedName>
        <fullName evidence="2">Uncharacterized protein</fullName>
    </submittedName>
</protein>
<sequence>MMMVKVMVLLLLVMQLHLHEETKEVKETVRLDDRYGNTCKEIDELICDLLLLSTLRMW</sequence>
<proteinExistence type="predicted"/>
<keyword evidence="1" id="KW-0732">Signal</keyword>
<comment type="caution">
    <text evidence="2">The sequence shown here is derived from an EMBL/GenBank/DDBJ whole genome shotgun (WGS) entry which is preliminary data.</text>
</comment>
<gene>
    <name evidence="2" type="ORF">LITE_LOCUS47294</name>
</gene>
<feature type="chain" id="PRO_5043471557" evidence="1">
    <location>
        <begin position="19"/>
        <end position="58"/>
    </location>
</feature>
<name>A0AAV0RBV7_9ROSI</name>
<dbReference type="AlphaFoldDB" id="A0AAV0RBV7"/>
<feature type="non-terminal residue" evidence="2">
    <location>
        <position position="58"/>
    </location>
</feature>
<evidence type="ECO:0000256" key="1">
    <source>
        <dbReference type="SAM" id="SignalP"/>
    </source>
</evidence>
<evidence type="ECO:0000313" key="2">
    <source>
        <dbReference type="EMBL" id="CAI0554701.1"/>
    </source>
</evidence>
<organism evidence="2 3">
    <name type="scientific">Linum tenue</name>
    <dbReference type="NCBI Taxonomy" id="586396"/>
    <lineage>
        <taxon>Eukaryota</taxon>
        <taxon>Viridiplantae</taxon>
        <taxon>Streptophyta</taxon>
        <taxon>Embryophyta</taxon>
        <taxon>Tracheophyta</taxon>
        <taxon>Spermatophyta</taxon>
        <taxon>Magnoliopsida</taxon>
        <taxon>eudicotyledons</taxon>
        <taxon>Gunneridae</taxon>
        <taxon>Pentapetalae</taxon>
        <taxon>rosids</taxon>
        <taxon>fabids</taxon>
        <taxon>Malpighiales</taxon>
        <taxon>Linaceae</taxon>
        <taxon>Linum</taxon>
    </lineage>
</organism>
<accession>A0AAV0RBV7</accession>
<feature type="signal peptide" evidence="1">
    <location>
        <begin position="1"/>
        <end position="18"/>
    </location>
</feature>
<keyword evidence="3" id="KW-1185">Reference proteome</keyword>
<dbReference type="Proteomes" id="UP001154282">
    <property type="component" value="Unassembled WGS sequence"/>
</dbReference>
<reference evidence="2" key="1">
    <citation type="submission" date="2022-08" db="EMBL/GenBank/DDBJ databases">
        <authorList>
            <person name="Gutierrez-Valencia J."/>
        </authorList>
    </citation>
    <scope>NUCLEOTIDE SEQUENCE</scope>
</reference>